<dbReference type="GO" id="GO:0003676">
    <property type="term" value="F:nucleic acid binding"/>
    <property type="evidence" value="ECO:0007669"/>
    <property type="project" value="InterPro"/>
</dbReference>
<accession>A0A1C7MG83</accession>
<dbReference type="Gene3D" id="3.30.70.270">
    <property type="match status" value="1"/>
</dbReference>
<dbReference type="Pfam" id="PF00078">
    <property type="entry name" value="RVT_1"/>
    <property type="match status" value="1"/>
</dbReference>
<dbReference type="InterPro" id="IPR000477">
    <property type="entry name" value="RT_dom"/>
</dbReference>
<comment type="caution">
    <text evidence="2">The sequence shown here is derived from an EMBL/GenBank/DDBJ whole genome shotgun (WGS) entry which is preliminary data.</text>
</comment>
<dbReference type="InterPro" id="IPR036397">
    <property type="entry name" value="RNaseH_sf"/>
</dbReference>
<protein>
    <recommendedName>
        <fullName evidence="1">Reverse transcriptase domain-containing protein</fullName>
    </recommendedName>
</protein>
<dbReference type="OrthoDB" id="3237746at2759"/>
<sequence>MWMPFGLTGAPSTFAQLTATHLHDLLADNMLTLLVDDGAAAGDTFEEMMDKLHKILNRVRESKLSLSPSKTHLFMTEAVFAGANNASHEPKPSNVPDKNTWIMDTGDETPSNPRLDESILEAIKHCPNRHFDNKDIKEYCEKYSTKTHIVSAYSPWINGLVEDVGEDNCDMMNWDSLPKNWPTYLDNAIRALNYQILPVLKYLPKELLLSVVVNMKRTPVKHFTTTLMDADVAIQLMYVAQQRLDSYDVVIRHAIRWKNTFNKLYKSDIDYTFKTERKMIPKWSHPHCISSRVGNSYTLVTINRAPIAGIFHARRLCRFTPRPGMRLILDQAHYMTSLRTQQAEDATWEDTSTSPNL</sequence>
<evidence type="ECO:0000259" key="1">
    <source>
        <dbReference type="Pfam" id="PF00078"/>
    </source>
</evidence>
<feature type="domain" description="Reverse transcriptase" evidence="1">
    <location>
        <begin position="3"/>
        <end position="80"/>
    </location>
</feature>
<dbReference type="SUPFAM" id="SSF56672">
    <property type="entry name" value="DNA/RNA polymerases"/>
    <property type="match status" value="1"/>
</dbReference>
<dbReference type="InterPro" id="IPR012337">
    <property type="entry name" value="RNaseH-like_sf"/>
</dbReference>
<dbReference type="InterPro" id="IPR043502">
    <property type="entry name" value="DNA/RNA_pol_sf"/>
</dbReference>
<dbReference type="EMBL" id="LUGG01000004">
    <property type="protein sequence ID" value="OBZ75915.1"/>
    <property type="molecule type" value="Genomic_DNA"/>
</dbReference>
<dbReference type="SUPFAM" id="SSF53098">
    <property type="entry name" value="Ribonuclease H-like"/>
    <property type="match status" value="1"/>
</dbReference>
<keyword evidence="3" id="KW-1185">Reference proteome</keyword>
<dbReference type="Proteomes" id="UP000092993">
    <property type="component" value="Unassembled WGS sequence"/>
</dbReference>
<gene>
    <name evidence="2" type="ORF">A0H81_04919</name>
</gene>
<organism evidence="2 3">
    <name type="scientific">Grifola frondosa</name>
    <name type="common">Maitake</name>
    <name type="synonym">Polyporus frondosus</name>
    <dbReference type="NCBI Taxonomy" id="5627"/>
    <lineage>
        <taxon>Eukaryota</taxon>
        <taxon>Fungi</taxon>
        <taxon>Dikarya</taxon>
        <taxon>Basidiomycota</taxon>
        <taxon>Agaricomycotina</taxon>
        <taxon>Agaricomycetes</taxon>
        <taxon>Polyporales</taxon>
        <taxon>Grifolaceae</taxon>
        <taxon>Grifola</taxon>
    </lineage>
</organism>
<evidence type="ECO:0000313" key="2">
    <source>
        <dbReference type="EMBL" id="OBZ75915.1"/>
    </source>
</evidence>
<name>A0A1C7MG83_GRIFR</name>
<proteinExistence type="predicted"/>
<reference evidence="2 3" key="1">
    <citation type="submission" date="2016-03" db="EMBL/GenBank/DDBJ databases">
        <title>Whole genome sequencing of Grifola frondosa 9006-11.</title>
        <authorList>
            <person name="Min B."/>
            <person name="Park H."/>
            <person name="Kim J.-G."/>
            <person name="Cho H."/>
            <person name="Oh Y.-L."/>
            <person name="Kong W.-S."/>
            <person name="Choi I.-G."/>
        </authorList>
    </citation>
    <scope>NUCLEOTIDE SEQUENCE [LARGE SCALE GENOMIC DNA]</scope>
    <source>
        <strain evidence="2 3">9006-11</strain>
    </source>
</reference>
<dbReference type="AlphaFoldDB" id="A0A1C7MG83"/>
<evidence type="ECO:0000313" key="3">
    <source>
        <dbReference type="Proteomes" id="UP000092993"/>
    </source>
</evidence>
<dbReference type="Gene3D" id="3.30.420.10">
    <property type="entry name" value="Ribonuclease H-like superfamily/Ribonuclease H"/>
    <property type="match status" value="1"/>
</dbReference>
<dbReference type="InterPro" id="IPR043128">
    <property type="entry name" value="Rev_trsase/Diguanyl_cyclase"/>
</dbReference>